<evidence type="ECO:0000256" key="1">
    <source>
        <dbReference type="SAM" id="Coils"/>
    </source>
</evidence>
<name>A0A7S1W8Z3_ALECA</name>
<feature type="region of interest" description="Disordered" evidence="2">
    <location>
        <begin position="247"/>
        <end position="267"/>
    </location>
</feature>
<feature type="region of interest" description="Disordered" evidence="2">
    <location>
        <begin position="472"/>
        <end position="501"/>
    </location>
</feature>
<accession>A0A7S1W8Z3</accession>
<organism evidence="3">
    <name type="scientific">Alexandrium catenella</name>
    <name type="common">Red tide dinoflagellate</name>
    <name type="synonym">Gonyaulax catenella</name>
    <dbReference type="NCBI Taxonomy" id="2925"/>
    <lineage>
        <taxon>Eukaryota</taxon>
        <taxon>Sar</taxon>
        <taxon>Alveolata</taxon>
        <taxon>Dinophyceae</taxon>
        <taxon>Gonyaulacales</taxon>
        <taxon>Pyrocystaceae</taxon>
        <taxon>Alexandrium</taxon>
    </lineage>
</organism>
<proteinExistence type="predicted"/>
<dbReference type="AlphaFoldDB" id="A0A7S1W8Z3"/>
<feature type="region of interest" description="Disordered" evidence="2">
    <location>
        <begin position="281"/>
        <end position="307"/>
    </location>
</feature>
<keyword evidence="1" id="KW-0175">Coiled coil</keyword>
<feature type="compositionally biased region" description="Acidic residues" evidence="2">
    <location>
        <begin position="284"/>
        <end position="304"/>
    </location>
</feature>
<reference evidence="3" key="1">
    <citation type="submission" date="2021-01" db="EMBL/GenBank/DDBJ databases">
        <authorList>
            <person name="Corre E."/>
            <person name="Pelletier E."/>
            <person name="Niang G."/>
            <person name="Scheremetjew M."/>
            <person name="Finn R."/>
            <person name="Kale V."/>
            <person name="Holt S."/>
            <person name="Cochrane G."/>
            <person name="Meng A."/>
            <person name="Brown T."/>
            <person name="Cohen L."/>
        </authorList>
    </citation>
    <scope>NUCLEOTIDE SEQUENCE</scope>
    <source>
        <strain evidence="3">OF101</strain>
    </source>
</reference>
<evidence type="ECO:0000256" key="2">
    <source>
        <dbReference type="SAM" id="MobiDB-lite"/>
    </source>
</evidence>
<feature type="region of interest" description="Disordered" evidence="2">
    <location>
        <begin position="161"/>
        <end position="181"/>
    </location>
</feature>
<sequence length="501" mass="55661">MISALRASIDSPRGMDSPRKARLSRLSFASEANGQDESWMAVGGALRRGQTTGVLGLSRLSMDDSSIGGPRCEGLKRSQTAPMETLDSLVAENESLGERVFELEEQNRLLLSATRELEELRAEVAEHDLMTSQKTMRGSLKQSLANAEMRLLQMESRCDEAEKSAKAEEEAREQMQQKLSDAEARKASMHDELVRLNAHLAEMQKQEKLRAAELESAQSNLQQVNSTLEYERQCLSQEREKVHNLEEEVDDLSASRAGQSMHGRKSRAGKRLVTYNLMSQLDLQDIDDEEDEEDDDEQVAEDEPAAASVEVLRECEELREQLASFSKEKEAAVAEAEDLRTQLSNASKEREAALAEVQGLKTKLSGESDGREAALAEAQAAISDLHQQLGSVRCQRDEALARKEAARASAMAASSSQRVAEDAERGAPCEELRQRTQQLERALELERKASKAMRAELNSPWWNRLSCMTNRPRLDGEDWSQAPQPAATQGLPGVQLQMPAR</sequence>
<feature type="region of interest" description="Disordered" evidence="2">
    <location>
        <begin position="1"/>
        <end position="20"/>
    </location>
</feature>
<feature type="compositionally biased region" description="Low complexity" evidence="2">
    <location>
        <begin position="408"/>
        <end position="418"/>
    </location>
</feature>
<dbReference type="EMBL" id="HBGE01055657">
    <property type="protein sequence ID" value="CAD9154758.1"/>
    <property type="molecule type" value="Transcribed_RNA"/>
</dbReference>
<protein>
    <submittedName>
        <fullName evidence="3">Uncharacterized protein</fullName>
    </submittedName>
</protein>
<feature type="region of interest" description="Disordered" evidence="2">
    <location>
        <begin position="408"/>
        <end position="433"/>
    </location>
</feature>
<evidence type="ECO:0000313" key="3">
    <source>
        <dbReference type="EMBL" id="CAD9154758.1"/>
    </source>
</evidence>
<feature type="coiled-coil region" evidence="1">
    <location>
        <begin position="308"/>
        <end position="363"/>
    </location>
</feature>
<feature type="compositionally biased region" description="Basic and acidic residues" evidence="2">
    <location>
        <begin position="419"/>
        <end position="433"/>
    </location>
</feature>
<gene>
    <name evidence="3" type="ORF">ACAT0790_LOCUS33555</name>
</gene>